<gene>
    <name evidence="2" type="ORF">POM88_011264</name>
</gene>
<comment type="caution">
    <text evidence="2">The sequence shown here is derived from an EMBL/GenBank/DDBJ whole genome shotgun (WGS) entry which is preliminary data.</text>
</comment>
<accession>A0AAD8N299</accession>
<feature type="domain" description="F-box" evidence="1">
    <location>
        <begin position="6"/>
        <end position="52"/>
    </location>
</feature>
<dbReference type="AlphaFoldDB" id="A0AAD8N299"/>
<dbReference type="InterPro" id="IPR001810">
    <property type="entry name" value="F-box_dom"/>
</dbReference>
<proteinExistence type="predicted"/>
<name>A0AAD8N299_9APIA</name>
<dbReference type="InterPro" id="IPR013187">
    <property type="entry name" value="F-box-assoc_dom_typ3"/>
</dbReference>
<dbReference type="NCBIfam" id="TIGR01640">
    <property type="entry name" value="F_box_assoc_1"/>
    <property type="match status" value="1"/>
</dbReference>
<reference evidence="2" key="2">
    <citation type="submission" date="2023-05" db="EMBL/GenBank/DDBJ databases">
        <authorList>
            <person name="Schelkunov M.I."/>
        </authorList>
    </citation>
    <scope>NUCLEOTIDE SEQUENCE</scope>
    <source>
        <strain evidence="2">Hsosn_3</strain>
        <tissue evidence="2">Leaf</tissue>
    </source>
</reference>
<dbReference type="Gene3D" id="1.20.1280.50">
    <property type="match status" value="1"/>
</dbReference>
<dbReference type="InterPro" id="IPR036047">
    <property type="entry name" value="F-box-like_dom_sf"/>
</dbReference>
<dbReference type="PROSITE" id="PS50181">
    <property type="entry name" value="FBOX"/>
    <property type="match status" value="1"/>
</dbReference>
<evidence type="ECO:0000313" key="2">
    <source>
        <dbReference type="EMBL" id="KAK1392208.1"/>
    </source>
</evidence>
<dbReference type="Proteomes" id="UP001237642">
    <property type="component" value="Unassembled WGS sequence"/>
</dbReference>
<dbReference type="Pfam" id="PF08268">
    <property type="entry name" value="FBA_3"/>
    <property type="match status" value="1"/>
</dbReference>
<dbReference type="InterPro" id="IPR050796">
    <property type="entry name" value="SCF_F-box_component"/>
</dbReference>
<dbReference type="SMART" id="SM00256">
    <property type="entry name" value="FBOX"/>
    <property type="match status" value="1"/>
</dbReference>
<organism evidence="2 3">
    <name type="scientific">Heracleum sosnowskyi</name>
    <dbReference type="NCBI Taxonomy" id="360622"/>
    <lineage>
        <taxon>Eukaryota</taxon>
        <taxon>Viridiplantae</taxon>
        <taxon>Streptophyta</taxon>
        <taxon>Embryophyta</taxon>
        <taxon>Tracheophyta</taxon>
        <taxon>Spermatophyta</taxon>
        <taxon>Magnoliopsida</taxon>
        <taxon>eudicotyledons</taxon>
        <taxon>Gunneridae</taxon>
        <taxon>Pentapetalae</taxon>
        <taxon>asterids</taxon>
        <taxon>campanulids</taxon>
        <taxon>Apiales</taxon>
        <taxon>Apiaceae</taxon>
        <taxon>Apioideae</taxon>
        <taxon>apioid superclade</taxon>
        <taxon>Tordylieae</taxon>
        <taxon>Tordyliinae</taxon>
        <taxon>Heracleum</taxon>
    </lineage>
</organism>
<evidence type="ECO:0000259" key="1">
    <source>
        <dbReference type="PROSITE" id="PS50181"/>
    </source>
</evidence>
<reference evidence="2" key="1">
    <citation type="submission" date="2023-02" db="EMBL/GenBank/DDBJ databases">
        <title>Genome of toxic invasive species Heracleum sosnowskyi carries increased number of genes despite the absence of recent whole-genome duplications.</title>
        <authorList>
            <person name="Schelkunov M."/>
            <person name="Shtratnikova V."/>
            <person name="Makarenko M."/>
            <person name="Klepikova A."/>
            <person name="Omelchenko D."/>
            <person name="Novikova G."/>
            <person name="Obukhova E."/>
            <person name="Bogdanov V."/>
            <person name="Penin A."/>
            <person name="Logacheva M."/>
        </authorList>
    </citation>
    <scope>NUCLEOTIDE SEQUENCE</scope>
    <source>
        <strain evidence="2">Hsosn_3</strain>
        <tissue evidence="2">Leaf</tissue>
    </source>
</reference>
<dbReference type="EMBL" id="JAUIZM010000003">
    <property type="protein sequence ID" value="KAK1392208.1"/>
    <property type="molecule type" value="Genomic_DNA"/>
</dbReference>
<dbReference type="InterPro" id="IPR017451">
    <property type="entry name" value="F-box-assoc_interact_dom"/>
</dbReference>
<protein>
    <recommendedName>
        <fullName evidence="1">F-box domain-containing protein</fullName>
    </recommendedName>
</protein>
<dbReference type="PANTHER" id="PTHR31672:SF13">
    <property type="entry name" value="F-BOX PROTEIN CPR30-LIKE"/>
    <property type="match status" value="1"/>
</dbReference>
<dbReference type="SUPFAM" id="SSF81383">
    <property type="entry name" value="F-box domain"/>
    <property type="match status" value="1"/>
</dbReference>
<keyword evidence="3" id="KW-1185">Reference proteome</keyword>
<dbReference type="PANTHER" id="PTHR31672">
    <property type="entry name" value="BNACNNG10540D PROTEIN"/>
    <property type="match status" value="1"/>
</dbReference>
<evidence type="ECO:0000313" key="3">
    <source>
        <dbReference type="Proteomes" id="UP001237642"/>
    </source>
</evidence>
<sequence length="387" mass="44660">MATKRPEAGRYFPEEVIFKILSWTKGTSLFRFKFVCKLWHSIIIDNKFIESHHTNSLKNPSILLITNVEKKGYHNCSAASLVYGSSGKGFVDLHLPSPFDGMEFVSSSNGIVCLYESNIGDDIYLLNPLTRMSKRLPIIFIRHAQPPYNPYYNSVQRKVYVAFGFDCVSHDFKVLKITYLLERDSRYMNLLSVYLYTLNANSWREIEIDSTTLPKIGWFSSCPILVHGPIVDGVLHLKGINKIVTFDLHTEIFGLIPFWRFMQESKLHDKSHVLEFKGSVAMIFESNGEGSIRKDTSLWTVEVVFGEVFWNKVLTFNTSWKIDWVFLYSSGQFVGQTDCGEVLLYDYRKKKETKYIGVSSESLVRVFEHMESFLSIEGLEYAEEKQL</sequence>
<dbReference type="Pfam" id="PF00646">
    <property type="entry name" value="F-box"/>
    <property type="match status" value="1"/>
</dbReference>